<dbReference type="PANTHER" id="PTHR10291:SF43">
    <property type="entry name" value="DEHYDRODOLICHYL DIPHOSPHATE SYNTHASE COMPLEX SUBUNIT DHDDS"/>
    <property type="match status" value="1"/>
</dbReference>
<dbReference type="Proteomes" id="UP000030645">
    <property type="component" value="Unassembled WGS sequence"/>
</dbReference>
<protein>
    <submittedName>
        <fullName evidence="3">Dehydrodolichyl diphosphate synthase 6</fullName>
    </submittedName>
</protein>
<dbReference type="EMBL" id="KE346358">
    <property type="protein sequence ID" value="EXC35248.1"/>
    <property type="molecule type" value="Genomic_DNA"/>
</dbReference>
<dbReference type="PANTHER" id="PTHR10291">
    <property type="entry name" value="DEHYDRODOLICHYL DIPHOSPHATE SYNTHASE FAMILY MEMBER"/>
    <property type="match status" value="1"/>
</dbReference>
<dbReference type="GO" id="GO:0005783">
    <property type="term" value="C:endoplasmic reticulum"/>
    <property type="evidence" value="ECO:0007669"/>
    <property type="project" value="TreeGrafter"/>
</dbReference>
<organism evidence="3 4">
    <name type="scientific">Morus notabilis</name>
    <dbReference type="NCBI Taxonomy" id="981085"/>
    <lineage>
        <taxon>Eukaryota</taxon>
        <taxon>Viridiplantae</taxon>
        <taxon>Streptophyta</taxon>
        <taxon>Embryophyta</taxon>
        <taxon>Tracheophyta</taxon>
        <taxon>Spermatophyta</taxon>
        <taxon>Magnoliopsida</taxon>
        <taxon>eudicotyledons</taxon>
        <taxon>Gunneridae</taxon>
        <taxon>Pentapetalae</taxon>
        <taxon>rosids</taxon>
        <taxon>fabids</taxon>
        <taxon>Rosales</taxon>
        <taxon>Moraceae</taxon>
        <taxon>Moreae</taxon>
        <taxon>Morus</taxon>
    </lineage>
</organism>
<dbReference type="Gene3D" id="3.40.1180.10">
    <property type="entry name" value="Decaprenyl diphosphate synthase-like"/>
    <property type="match status" value="1"/>
</dbReference>
<dbReference type="Pfam" id="PF01255">
    <property type="entry name" value="Prenyltransf"/>
    <property type="match status" value="1"/>
</dbReference>
<comment type="similarity">
    <text evidence="1">Belongs to the UPP synthase family.</text>
</comment>
<accession>W9SCG3</accession>
<dbReference type="InterPro" id="IPR036424">
    <property type="entry name" value="UPP_synth-like_sf"/>
</dbReference>
<dbReference type="InterPro" id="IPR001441">
    <property type="entry name" value="UPP_synth-like"/>
</dbReference>
<evidence type="ECO:0000256" key="2">
    <source>
        <dbReference type="ARBA" id="ARBA00022679"/>
    </source>
</evidence>
<dbReference type="eggNOG" id="KOG1602">
    <property type="taxonomic scope" value="Eukaryota"/>
</dbReference>
<gene>
    <name evidence="3" type="ORF">L484_026569</name>
</gene>
<dbReference type="AlphaFoldDB" id="W9SCG3"/>
<dbReference type="GO" id="GO:0045547">
    <property type="term" value="F:ditrans,polycis-polyprenyl diphosphate synthase [(2E,6E)-farnesyl diphosphate specific] activity"/>
    <property type="evidence" value="ECO:0007669"/>
    <property type="project" value="TreeGrafter"/>
</dbReference>
<reference evidence="4" key="1">
    <citation type="submission" date="2013-01" db="EMBL/GenBank/DDBJ databases">
        <title>Draft Genome Sequence of a Mulberry Tree, Morus notabilis C.K. Schneid.</title>
        <authorList>
            <person name="He N."/>
            <person name="Zhao S."/>
        </authorList>
    </citation>
    <scope>NUCLEOTIDE SEQUENCE</scope>
</reference>
<proteinExistence type="inferred from homology"/>
<keyword evidence="2" id="KW-0808">Transferase</keyword>
<evidence type="ECO:0000256" key="1">
    <source>
        <dbReference type="ARBA" id="ARBA00005432"/>
    </source>
</evidence>
<dbReference type="SUPFAM" id="SSF64005">
    <property type="entry name" value="Undecaprenyl diphosphate synthase"/>
    <property type="match status" value="1"/>
</dbReference>
<dbReference type="STRING" id="981085.W9SCG3"/>
<name>W9SCG3_9ROSA</name>
<keyword evidence="4" id="KW-1185">Reference proteome</keyword>
<evidence type="ECO:0000313" key="3">
    <source>
        <dbReference type="EMBL" id="EXC35248.1"/>
    </source>
</evidence>
<evidence type="ECO:0000313" key="4">
    <source>
        <dbReference type="Proteomes" id="UP000030645"/>
    </source>
</evidence>
<dbReference type="GO" id="GO:0016094">
    <property type="term" value="P:polyprenol biosynthetic process"/>
    <property type="evidence" value="ECO:0007669"/>
    <property type="project" value="TreeGrafter"/>
</dbReference>
<sequence length="137" mass="15266">MAAAFLHSATATGNGCPLPARPKAAPYSQSRQRQRLPPAKVLIWDPTDIATRTFSGLIEEDAEVREKQRKLLSIKLVDVEKHMYMGVAPDPDILVRSSGETRLSNFLLCQSEAKEAHVHAEITHSFIYIVLNTQTVR</sequence>